<evidence type="ECO:0000313" key="6">
    <source>
        <dbReference type="EMBL" id="BDV42086.1"/>
    </source>
</evidence>
<evidence type="ECO:0000259" key="5">
    <source>
        <dbReference type="PROSITE" id="PS51755"/>
    </source>
</evidence>
<feature type="domain" description="OmpR/PhoB-type" evidence="5">
    <location>
        <begin position="148"/>
        <end position="247"/>
    </location>
</feature>
<dbReference type="InterPro" id="IPR001867">
    <property type="entry name" value="OmpR/PhoB-type_DNA-bd"/>
</dbReference>
<keyword evidence="1 3" id="KW-0238">DNA-binding</keyword>
<organism evidence="6 7">
    <name type="scientific">Geotalea uraniireducens</name>
    <dbReference type="NCBI Taxonomy" id="351604"/>
    <lineage>
        <taxon>Bacteria</taxon>
        <taxon>Pseudomonadati</taxon>
        <taxon>Thermodesulfobacteriota</taxon>
        <taxon>Desulfuromonadia</taxon>
        <taxon>Geobacterales</taxon>
        <taxon>Geobacteraceae</taxon>
        <taxon>Geotalea</taxon>
    </lineage>
</organism>
<sequence>MYHSLLTATTHVPLSAPLPAQSSLLFIGAWKDPDPALTTYLRDLDYQVEDVANWRDALLLFPHRSPDMVLLDLALTGVGSLAVIVSVREVYQGPLVVLADSNDETCHILALEFGASDFLGGPVSHPLLAARLTALLRHAGPLHGARQRATIALGDLTIDAGRREITIRERTVELTTAEFDLLWYLACHAGSVVNRNDITLALRNREYNGADRSIDMYISRLRQKLGDDPLAPRLLKTVRGSGYLLNSHGP</sequence>
<dbReference type="InterPro" id="IPR036388">
    <property type="entry name" value="WH-like_DNA-bd_sf"/>
</dbReference>
<keyword evidence="2" id="KW-0597">Phosphoprotein</keyword>
<evidence type="ECO:0000256" key="2">
    <source>
        <dbReference type="PROSITE-ProRule" id="PRU00169"/>
    </source>
</evidence>
<dbReference type="InterPro" id="IPR039420">
    <property type="entry name" value="WalR-like"/>
</dbReference>
<dbReference type="InterPro" id="IPR016032">
    <property type="entry name" value="Sig_transdc_resp-reg_C-effctor"/>
</dbReference>
<dbReference type="Pfam" id="PF00072">
    <property type="entry name" value="Response_reg"/>
    <property type="match status" value="1"/>
</dbReference>
<name>A0ABN6VTD9_9BACT</name>
<dbReference type="SUPFAM" id="SSF46894">
    <property type="entry name" value="C-terminal effector domain of the bipartite response regulators"/>
    <property type="match status" value="1"/>
</dbReference>
<protein>
    <submittedName>
        <fullName evidence="6">DNA-binding response regulator</fullName>
    </submittedName>
</protein>
<feature type="modified residue" description="4-aspartylphosphate" evidence="2">
    <location>
        <position position="72"/>
    </location>
</feature>
<dbReference type="PROSITE" id="PS51755">
    <property type="entry name" value="OMPR_PHOB"/>
    <property type="match status" value="1"/>
</dbReference>
<gene>
    <name evidence="6" type="ORF">GURASL_10090</name>
</gene>
<dbReference type="PANTHER" id="PTHR48111">
    <property type="entry name" value="REGULATOR OF RPOS"/>
    <property type="match status" value="1"/>
</dbReference>
<dbReference type="InterPro" id="IPR011006">
    <property type="entry name" value="CheY-like_superfamily"/>
</dbReference>
<dbReference type="InterPro" id="IPR001789">
    <property type="entry name" value="Sig_transdc_resp-reg_receiver"/>
</dbReference>
<dbReference type="PANTHER" id="PTHR48111:SF47">
    <property type="entry name" value="TRANSCRIPTIONAL REGULATORY PROTEIN RSTA"/>
    <property type="match status" value="1"/>
</dbReference>
<dbReference type="Gene3D" id="1.10.10.10">
    <property type="entry name" value="Winged helix-like DNA-binding domain superfamily/Winged helix DNA-binding domain"/>
    <property type="match status" value="1"/>
</dbReference>
<evidence type="ECO:0000256" key="3">
    <source>
        <dbReference type="PROSITE-ProRule" id="PRU01091"/>
    </source>
</evidence>
<proteinExistence type="predicted"/>
<keyword evidence="7" id="KW-1185">Reference proteome</keyword>
<feature type="DNA-binding region" description="OmpR/PhoB-type" evidence="3">
    <location>
        <begin position="148"/>
        <end position="247"/>
    </location>
</feature>
<evidence type="ECO:0000313" key="7">
    <source>
        <dbReference type="Proteomes" id="UP001317705"/>
    </source>
</evidence>
<dbReference type="Proteomes" id="UP001317705">
    <property type="component" value="Chromosome"/>
</dbReference>
<reference evidence="6 7" key="1">
    <citation type="submission" date="2022-12" db="EMBL/GenBank/DDBJ databases">
        <title>Polyphasic characterization of Geotalea uranireducens NIT-SL11 newly isolated from a complex of sewage sludge and microbially reduced graphene oxide.</title>
        <authorList>
            <person name="Xie L."/>
            <person name="Yoshida N."/>
            <person name="Meng L."/>
        </authorList>
    </citation>
    <scope>NUCLEOTIDE SEQUENCE [LARGE SCALE GENOMIC DNA]</scope>
    <source>
        <strain evidence="6 7">NIT-SL11</strain>
    </source>
</reference>
<dbReference type="CDD" id="cd00383">
    <property type="entry name" value="trans_reg_C"/>
    <property type="match status" value="1"/>
</dbReference>
<dbReference type="Gene3D" id="3.40.50.2300">
    <property type="match status" value="1"/>
</dbReference>
<dbReference type="PROSITE" id="PS50110">
    <property type="entry name" value="RESPONSE_REGULATORY"/>
    <property type="match status" value="1"/>
</dbReference>
<dbReference type="SMART" id="SM00862">
    <property type="entry name" value="Trans_reg_C"/>
    <property type="match status" value="1"/>
</dbReference>
<evidence type="ECO:0000259" key="4">
    <source>
        <dbReference type="PROSITE" id="PS50110"/>
    </source>
</evidence>
<dbReference type="SUPFAM" id="SSF52172">
    <property type="entry name" value="CheY-like"/>
    <property type="match status" value="1"/>
</dbReference>
<feature type="domain" description="Response regulatory" evidence="4">
    <location>
        <begin position="23"/>
        <end position="136"/>
    </location>
</feature>
<evidence type="ECO:0000256" key="1">
    <source>
        <dbReference type="ARBA" id="ARBA00023125"/>
    </source>
</evidence>
<accession>A0ABN6VTD9</accession>
<dbReference type="EMBL" id="AP027151">
    <property type="protein sequence ID" value="BDV42086.1"/>
    <property type="molecule type" value="Genomic_DNA"/>
</dbReference>
<dbReference type="RefSeq" id="WP_282002315.1">
    <property type="nucleotide sequence ID" value="NZ_AP027151.1"/>
</dbReference>
<dbReference type="Pfam" id="PF00486">
    <property type="entry name" value="Trans_reg_C"/>
    <property type="match status" value="1"/>
</dbReference>
<dbReference type="GO" id="GO:0003677">
    <property type="term" value="F:DNA binding"/>
    <property type="evidence" value="ECO:0007669"/>
    <property type="project" value="UniProtKB-KW"/>
</dbReference>